<dbReference type="InterPro" id="IPR011009">
    <property type="entry name" value="Kinase-like_dom_sf"/>
</dbReference>
<name>A0A2I0SIP1_9ACTN</name>
<proteinExistence type="predicted"/>
<feature type="compositionally biased region" description="Basic and acidic residues" evidence="1">
    <location>
        <begin position="382"/>
        <end position="404"/>
    </location>
</feature>
<evidence type="ECO:0000313" key="4">
    <source>
        <dbReference type="Proteomes" id="UP000236178"/>
    </source>
</evidence>
<protein>
    <recommendedName>
        <fullName evidence="2">Aminoglycoside phosphotransferase domain-containing protein</fullName>
    </recommendedName>
</protein>
<evidence type="ECO:0000313" key="3">
    <source>
        <dbReference type="EMBL" id="PKT69790.1"/>
    </source>
</evidence>
<dbReference type="InterPro" id="IPR052077">
    <property type="entry name" value="CcrZ_PhaseVar_Mediator"/>
</dbReference>
<dbReference type="AlphaFoldDB" id="A0A2I0SIP1"/>
<evidence type="ECO:0000256" key="1">
    <source>
        <dbReference type="SAM" id="MobiDB-lite"/>
    </source>
</evidence>
<evidence type="ECO:0000259" key="2">
    <source>
        <dbReference type="Pfam" id="PF01636"/>
    </source>
</evidence>
<dbReference type="PANTHER" id="PTHR40086:SF1">
    <property type="entry name" value="CELL CYCLE REGULATOR CCRZ"/>
    <property type="match status" value="1"/>
</dbReference>
<feature type="domain" description="Aminoglycoside phosphotransferase" evidence="2">
    <location>
        <begin position="72"/>
        <end position="265"/>
    </location>
</feature>
<dbReference type="InterPro" id="IPR002575">
    <property type="entry name" value="Aminoglycoside_PTrfase"/>
</dbReference>
<gene>
    <name evidence="3" type="ORF">CW362_27730</name>
</gene>
<dbReference type="EMBL" id="PJOS01000065">
    <property type="protein sequence ID" value="PKT69790.1"/>
    <property type="molecule type" value="Genomic_DNA"/>
</dbReference>
<keyword evidence="4" id="KW-1185">Reference proteome</keyword>
<feature type="region of interest" description="Disordered" evidence="1">
    <location>
        <begin position="363"/>
        <end position="404"/>
    </location>
</feature>
<feature type="compositionally biased region" description="Gly residues" evidence="1">
    <location>
        <begin position="368"/>
        <end position="380"/>
    </location>
</feature>
<comment type="caution">
    <text evidence="3">The sequence shown here is derived from an EMBL/GenBank/DDBJ whole genome shotgun (WGS) entry which is preliminary data.</text>
</comment>
<dbReference type="PANTHER" id="PTHR40086">
    <property type="entry name" value="PHOSPHOTRANSFERASE YTMP-RELATED"/>
    <property type="match status" value="1"/>
</dbReference>
<accession>A0A2I0SIP1</accession>
<reference evidence="3 4" key="1">
    <citation type="submission" date="2017-12" db="EMBL/GenBank/DDBJ databases">
        <title>Streptomyces populusis sp. nov., a novel endophytic actinobacterium isolated from stems of Populus adenopoda Maxim.</title>
        <authorList>
            <person name="Wang Z."/>
        </authorList>
    </citation>
    <scope>NUCLEOTIDE SEQUENCE [LARGE SCALE GENOMIC DNA]</scope>
    <source>
        <strain evidence="3 4">A249</strain>
    </source>
</reference>
<dbReference type="Pfam" id="PF01636">
    <property type="entry name" value="APH"/>
    <property type="match status" value="1"/>
</dbReference>
<sequence length="404" mass="44655">MAPHLPLGAHRALVRALAEVQRRRPDGVTITGHHNRNHIAPLGRPLAYLLGVDSGQVRAKFRTPFETVEVVPRHWRREADVLRVVSERLSEVPRCLADFGTWSVHQYLTGSALADLAPKGPVGEERLEALADFFGRLAHVPCHVLPPPPGDWPTDGDSTAFLRRLARFTEQRVHLPNRPRFGRLFDAVGVPRDAVDRFLSSVPDLTRRPFALLHTDVHRANVVLTPTEDGERIAVIDWELALIGDPLHDLATHLVRMDYDESERELMTGLWAGAMRRAGHADMTAGLDRDLRHYLGFEYVQSVYPDVMRAALALPAGPGDTHFGTAAESVCRAMRRAWGPLALPCEPPDAYTAARALRLWHTEDRAGRGPGGGAAGGTGRTGAHERPERMELSEPLEGLERHGS</sequence>
<dbReference type="RefSeq" id="WP_103552320.1">
    <property type="nucleotide sequence ID" value="NZ_JBHJSK010000031.1"/>
</dbReference>
<dbReference type="Proteomes" id="UP000236178">
    <property type="component" value="Unassembled WGS sequence"/>
</dbReference>
<dbReference type="Gene3D" id="3.90.1200.10">
    <property type="match status" value="1"/>
</dbReference>
<dbReference type="SUPFAM" id="SSF56112">
    <property type="entry name" value="Protein kinase-like (PK-like)"/>
    <property type="match status" value="1"/>
</dbReference>
<organism evidence="3 4">
    <name type="scientific">Streptomyces populi</name>
    <dbReference type="NCBI Taxonomy" id="2058924"/>
    <lineage>
        <taxon>Bacteria</taxon>
        <taxon>Bacillati</taxon>
        <taxon>Actinomycetota</taxon>
        <taxon>Actinomycetes</taxon>
        <taxon>Kitasatosporales</taxon>
        <taxon>Streptomycetaceae</taxon>
        <taxon>Streptomyces</taxon>
    </lineage>
</organism>
<dbReference type="OrthoDB" id="3454210at2"/>